<keyword evidence="5" id="KW-1185">Reference proteome</keyword>
<dbReference type="SUPFAM" id="SSF56784">
    <property type="entry name" value="HAD-like"/>
    <property type="match status" value="1"/>
</dbReference>
<keyword evidence="2" id="KW-0479">Metal-binding</keyword>
<dbReference type="GO" id="GO:0006013">
    <property type="term" value="P:mannose metabolic process"/>
    <property type="evidence" value="ECO:0007669"/>
    <property type="project" value="TreeGrafter"/>
</dbReference>
<reference evidence="4 5" key="2">
    <citation type="journal article" date="2024" name="Int. J. Syst. Evol. Microbiol.">
        <title>Promethearchaeum syntrophicum gen. nov., sp. nov., an anaerobic, obligately syntrophic archaeon, the first isolate of the lineage 'Asgard' archaea, and proposal of the new archaeal phylum Promethearchaeota phyl. nov. and kingdom Promethearchaeati regn. nov.</title>
        <authorList>
            <person name="Imachi H."/>
            <person name="Nobu M.K."/>
            <person name="Kato S."/>
            <person name="Takaki Y."/>
            <person name="Miyazaki M."/>
            <person name="Miyata M."/>
            <person name="Ogawara M."/>
            <person name="Saito Y."/>
            <person name="Sakai S."/>
            <person name="Tahara Y.O."/>
            <person name="Takano Y."/>
            <person name="Tasumi E."/>
            <person name="Uematsu K."/>
            <person name="Yoshimura T."/>
            <person name="Itoh T."/>
            <person name="Ohkuma M."/>
            <person name="Takai K."/>
        </authorList>
    </citation>
    <scope>NUCLEOTIDE SEQUENCE [LARGE SCALE GENOMIC DNA]</scope>
    <source>
        <strain evidence="4 5">MK-D1</strain>
    </source>
</reference>
<dbReference type="InterPro" id="IPR043169">
    <property type="entry name" value="PMM_cap"/>
</dbReference>
<dbReference type="Gene3D" id="3.40.50.1000">
    <property type="entry name" value="HAD superfamily/HAD-like"/>
    <property type="match status" value="1"/>
</dbReference>
<protein>
    <submittedName>
        <fullName evidence="4">Uncharacterized protein</fullName>
    </submittedName>
</protein>
<dbReference type="PANTHER" id="PTHR10466:SF0">
    <property type="entry name" value="PHOSPHOMANNOMUTASE"/>
    <property type="match status" value="1"/>
</dbReference>
<dbReference type="PANTHER" id="PTHR10466">
    <property type="entry name" value="PHOSPHOMANNOMUTASE"/>
    <property type="match status" value="1"/>
</dbReference>
<gene>
    <name evidence="4" type="ORF">DSAG12_01831</name>
</gene>
<keyword evidence="3" id="KW-0460">Magnesium</keyword>
<organism evidence="4 5">
    <name type="scientific">Promethearchaeum syntrophicum</name>
    <dbReference type="NCBI Taxonomy" id="2594042"/>
    <lineage>
        <taxon>Archaea</taxon>
        <taxon>Promethearchaeati</taxon>
        <taxon>Promethearchaeota</taxon>
        <taxon>Promethearchaeia</taxon>
        <taxon>Promethearchaeales</taxon>
        <taxon>Promethearchaeaceae</taxon>
        <taxon>Promethearchaeum</taxon>
    </lineage>
</organism>
<dbReference type="Proteomes" id="UP000321408">
    <property type="component" value="Chromosome"/>
</dbReference>
<evidence type="ECO:0000256" key="1">
    <source>
        <dbReference type="ARBA" id="ARBA00022490"/>
    </source>
</evidence>
<dbReference type="AlphaFoldDB" id="A0A5B9DA68"/>
<dbReference type="GO" id="GO:0009298">
    <property type="term" value="P:GDP-mannose biosynthetic process"/>
    <property type="evidence" value="ECO:0007669"/>
    <property type="project" value="InterPro"/>
</dbReference>
<dbReference type="KEGG" id="psyt:DSAG12_01831"/>
<dbReference type="GO" id="GO:0046872">
    <property type="term" value="F:metal ion binding"/>
    <property type="evidence" value="ECO:0007669"/>
    <property type="project" value="UniProtKB-KW"/>
</dbReference>
<dbReference type="InterPro" id="IPR036412">
    <property type="entry name" value="HAD-like_sf"/>
</dbReference>
<dbReference type="InterPro" id="IPR023214">
    <property type="entry name" value="HAD_sf"/>
</dbReference>
<evidence type="ECO:0000313" key="4">
    <source>
        <dbReference type="EMBL" id="QEE16003.2"/>
    </source>
</evidence>
<dbReference type="InterPro" id="IPR005002">
    <property type="entry name" value="PMM"/>
</dbReference>
<dbReference type="GO" id="GO:0006487">
    <property type="term" value="P:protein N-linked glycosylation"/>
    <property type="evidence" value="ECO:0007669"/>
    <property type="project" value="TreeGrafter"/>
</dbReference>
<evidence type="ECO:0000313" key="5">
    <source>
        <dbReference type="Proteomes" id="UP000321408"/>
    </source>
</evidence>
<evidence type="ECO:0000256" key="3">
    <source>
        <dbReference type="ARBA" id="ARBA00022842"/>
    </source>
</evidence>
<dbReference type="Gene3D" id="3.30.1240.20">
    <property type="match status" value="1"/>
</dbReference>
<dbReference type="Pfam" id="PF03332">
    <property type="entry name" value="PMM"/>
    <property type="match status" value="1"/>
</dbReference>
<name>A0A5B9DA68_9ARCH</name>
<reference evidence="4 5" key="1">
    <citation type="journal article" date="2020" name="Nature">
        <title>Isolation of an archaeon at the prokaryote-eukaryote interface.</title>
        <authorList>
            <person name="Imachi H."/>
            <person name="Nobu M.K."/>
            <person name="Nakahara N."/>
            <person name="Morono Y."/>
            <person name="Ogawara M."/>
            <person name="Takaki Y."/>
            <person name="Takano Y."/>
            <person name="Uematsu K."/>
            <person name="Ikuta T."/>
            <person name="Ito M."/>
            <person name="Matsui Y."/>
            <person name="Miyazaki M."/>
            <person name="Murata K."/>
            <person name="Saito Y."/>
            <person name="Sakai S."/>
            <person name="Song C."/>
            <person name="Tasumi E."/>
            <person name="Yamanaka Y."/>
            <person name="Yamaguchi T."/>
            <person name="Kamagata Y."/>
            <person name="Tamaki H."/>
            <person name="Takai K."/>
        </authorList>
    </citation>
    <scope>NUCLEOTIDE SEQUENCE [LARGE SCALE GENOMIC DNA]</scope>
    <source>
        <strain evidence="4 5">MK-D1</strain>
    </source>
</reference>
<dbReference type="GO" id="GO:0004615">
    <property type="term" value="F:phosphomannomutase activity"/>
    <property type="evidence" value="ECO:0007669"/>
    <property type="project" value="InterPro"/>
</dbReference>
<dbReference type="GO" id="GO:0005829">
    <property type="term" value="C:cytosol"/>
    <property type="evidence" value="ECO:0007669"/>
    <property type="project" value="TreeGrafter"/>
</dbReference>
<dbReference type="EMBL" id="CP042905">
    <property type="protein sequence ID" value="QEE16003.2"/>
    <property type="molecule type" value="Genomic_DNA"/>
</dbReference>
<proteinExistence type="predicted"/>
<evidence type="ECO:0000256" key="2">
    <source>
        <dbReference type="ARBA" id="ARBA00022723"/>
    </source>
</evidence>
<keyword evidence="1" id="KW-0963">Cytoplasm</keyword>
<accession>A0A5B9DA68</accession>
<sequence length="238" mass="27696">MEKQEINYVFDIDGTLTPARLPIEAVFKTFFLEWIQDKKVYLITGSDYEKSVEQIGPEILEAVTACFNTAGNICYKKGKVIYRNDWSAPPDLIHLLNQFIENSKHPIRAGRHFEHRIGMLNFSIVGRNCTREQRNDYNLYDAEVKEREYFCKTIMEQFPEIEATVGGQISIDIYALGMNKAQIIKHIKGPIHFFGDKTKEGENDYAIAKKLTKLPNRVFTVKDWKETMEILKQYNRNS</sequence>